<dbReference type="PANTHER" id="PTHR24177:SF356">
    <property type="entry name" value="ANKYRIN REPEAT PLANT-LIKE PROTEIN"/>
    <property type="match status" value="1"/>
</dbReference>
<dbReference type="STRING" id="106549.A0A540NK50"/>
<name>A0A540NK50_MALBA</name>
<dbReference type="SUPFAM" id="SSF140860">
    <property type="entry name" value="Pseudo ankyrin repeat-like"/>
    <property type="match status" value="1"/>
</dbReference>
<keyword evidence="2" id="KW-1185">Reference proteome</keyword>
<dbReference type="Gene3D" id="1.25.40.20">
    <property type="entry name" value="Ankyrin repeat-containing domain"/>
    <property type="match status" value="1"/>
</dbReference>
<accession>A0A540NK50</accession>
<protein>
    <submittedName>
        <fullName evidence="1">Uncharacterized protein</fullName>
    </submittedName>
</protein>
<organism evidence="1 2">
    <name type="scientific">Malus baccata</name>
    <name type="common">Siberian crab apple</name>
    <name type="synonym">Pyrus baccata</name>
    <dbReference type="NCBI Taxonomy" id="106549"/>
    <lineage>
        <taxon>Eukaryota</taxon>
        <taxon>Viridiplantae</taxon>
        <taxon>Streptophyta</taxon>
        <taxon>Embryophyta</taxon>
        <taxon>Tracheophyta</taxon>
        <taxon>Spermatophyta</taxon>
        <taxon>Magnoliopsida</taxon>
        <taxon>eudicotyledons</taxon>
        <taxon>Gunneridae</taxon>
        <taxon>Pentapetalae</taxon>
        <taxon>rosids</taxon>
        <taxon>fabids</taxon>
        <taxon>Rosales</taxon>
        <taxon>Rosaceae</taxon>
        <taxon>Amygdaloideae</taxon>
        <taxon>Maleae</taxon>
        <taxon>Malus</taxon>
    </lineage>
</organism>
<proteinExistence type="predicted"/>
<evidence type="ECO:0000313" key="2">
    <source>
        <dbReference type="Proteomes" id="UP000315295"/>
    </source>
</evidence>
<comment type="caution">
    <text evidence="1">The sequence shown here is derived from an EMBL/GenBank/DDBJ whole genome shotgun (WGS) entry which is preliminary data.</text>
</comment>
<reference evidence="1 2" key="1">
    <citation type="journal article" date="2019" name="G3 (Bethesda)">
        <title>Sequencing of a Wild Apple (Malus baccata) Genome Unravels the Differences Between Cultivated and Wild Apple Species Regarding Disease Resistance and Cold Tolerance.</title>
        <authorList>
            <person name="Chen X."/>
        </authorList>
    </citation>
    <scope>NUCLEOTIDE SEQUENCE [LARGE SCALE GENOMIC DNA]</scope>
    <source>
        <strain evidence="2">cv. Shandingzi</strain>
        <tissue evidence="1">Leaves</tissue>
    </source>
</reference>
<dbReference type="GO" id="GO:0016020">
    <property type="term" value="C:membrane"/>
    <property type="evidence" value="ECO:0007669"/>
    <property type="project" value="TreeGrafter"/>
</dbReference>
<dbReference type="InterPro" id="IPR036770">
    <property type="entry name" value="Ankyrin_rpt-contain_sf"/>
</dbReference>
<gene>
    <name evidence="1" type="ORF">C1H46_002980</name>
</gene>
<dbReference type="EMBL" id="VIEB01000030">
    <property type="protein sequence ID" value="TQE11417.1"/>
    <property type="molecule type" value="Genomic_DNA"/>
</dbReference>
<dbReference type="AlphaFoldDB" id="A0A540NK50"/>
<dbReference type="Proteomes" id="UP000315295">
    <property type="component" value="Unassembled WGS sequence"/>
</dbReference>
<dbReference type="PANTHER" id="PTHR24177">
    <property type="entry name" value="CASKIN"/>
    <property type="match status" value="1"/>
</dbReference>
<evidence type="ECO:0000313" key="1">
    <source>
        <dbReference type="EMBL" id="TQE11417.1"/>
    </source>
</evidence>
<sequence>MKLLQDYRTLARARKGDNKTALHAFARKCSEFSDQSTSGMGNRLMKTFEVLPGVKGPYKRNLKQTQALKLVECLWKEMLKRDDKDKVMRLIREPSELLFDVAKIGTYEFLSVLIDSYPELLLEYDDNNRTIFHIAVLHRHASIFNLVHETGSIKDIIATFTDDENNNILHLAEKLAP</sequence>